<dbReference type="PANTHER" id="PTHR30143:SF0">
    <property type="entry name" value="2-KETO-4-PENTENOATE HYDRATASE"/>
    <property type="match status" value="1"/>
</dbReference>
<dbReference type="GO" id="GO:0008684">
    <property type="term" value="F:2-oxopent-4-enoate hydratase activity"/>
    <property type="evidence" value="ECO:0007669"/>
    <property type="project" value="TreeGrafter"/>
</dbReference>
<gene>
    <name evidence="2" type="ORF">AFK24_05060</name>
</gene>
<organism evidence="2 3">
    <name type="scientific">Pseudomonas syringae</name>
    <dbReference type="NCBI Taxonomy" id="317"/>
    <lineage>
        <taxon>Bacteria</taxon>
        <taxon>Pseudomonadati</taxon>
        <taxon>Pseudomonadota</taxon>
        <taxon>Gammaproteobacteria</taxon>
        <taxon>Pseudomonadales</taxon>
        <taxon>Pseudomonadaceae</taxon>
        <taxon>Pseudomonas</taxon>
    </lineage>
</organism>
<dbReference type="PANTHER" id="PTHR30143">
    <property type="entry name" value="ACID HYDRATASE"/>
    <property type="match status" value="1"/>
</dbReference>
<evidence type="ECO:0000313" key="2">
    <source>
        <dbReference type="EMBL" id="OCR25944.1"/>
    </source>
</evidence>
<sequence>MNSATSPSRLAQLLVDAHQERSPLGEFDADLQPTDKDAAYQIQQDILRLRGVKPGGWKIGSKSLTGPIQGSPLPQNCLFASASEFDRAGYPQVGLELEVAFRFNRAFTPRDEAYSDDEVMAGIGEMAATIELVSSRFAAWPKIEPLTQLADLLNHGALIVGEFVPYEDSFDFVNPTLELTLNGASIVPSAVANPAGDPRRLLPWLVNHHTRQGLTVPKEFVVTTGSYTGIFFAESAGQVQGRIQGLPAISLTLV</sequence>
<dbReference type="RefSeq" id="WP_065832203.1">
    <property type="nucleotide sequence ID" value="NZ_LGSI01000020.1"/>
</dbReference>
<evidence type="ECO:0000256" key="1">
    <source>
        <dbReference type="ARBA" id="ARBA00022797"/>
    </source>
</evidence>
<evidence type="ECO:0000313" key="3">
    <source>
        <dbReference type="Proteomes" id="UP000093104"/>
    </source>
</evidence>
<comment type="caution">
    <text evidence="2">The sequence shown here is derived from an EMBL/GenBank/DDBJ whole genome shotgun (WGS) entry which is preliminary data.</text>
</comment>
<dbReference type="SUPFAM" id="SSF56529">
    <property type="entry name" value="FAH"/>
    <property type="match status" value="1"/>
</dbReference>
<dbReference type="EMBL" id="LGSI01000020">
    <property type="protein sequence ID" value="OCR25944.1"/>
    <property type="molecule type" value="Genomic_DNA"/>
</dbReference>
<dbReference type="AlphaFoldDB" id="A0A1C7Z796"/>
<keyword evidence="1" id="KW-0058">Aromatic hydrocarbons catabolism</keyword>
<proteinExistence type="predicted"/>
<protein>
    <submittedName>
        <fullName evidence="2">2-keto-4-pentenoate hydratase</fullName>
    </submittedName>
</protein>
<dbReference type="InterPro" id="IPR036663">
    <property type="entry name" value="Fumarylacetoacetase_C_sf"/>
</dbReference>
<reference evidence="2 3" key="1">
    <citation type="submission" date="2015-07" db="EMBL/GenBank/DDBJ databases">
        <title>Draft genome sequence of a diazotrophic, plant growth-promoting rhizobacterium of the Pseudomonas syringae complex.</title>
        <authorList>
            <person name="Patten C.L."/>
            <person name="Jeong H."/>
        </authorList>
    </citation>
    <scope>NUCLEOTIDE SEQUENCE [LARGE SCALE GENOMIC DNA]</scope>
    <source>
        <strain evidence="2 3">GR12-2</strain>
    </source>
</reference>
<dbReference type="Proteomes" id="UP000093104">
    <property type="component" value="Unassembled WGS sequence"/>
</dbReference>
<dbReference type="PATRIC" id="fig|317.243.peg.4031"/>
<dbReference type="Gene3D" id="3.90.850.10">
    <property type="entry name" value="Fumarylacetoacetase-like, C-terminal domain"/>
    <property type="match status" value="1"/>
</dbReference>
<accession>A0A1C7Z796</accession>
<dbReference type="OrthoDB" id="9792137at2"/>
<dbReference type="InterPro" id="IPR050772">
    <property type="entry name" value="Hydratase-Decarb/MhpD_sf"/>
</dbReference>
<dbReference type="GO" id="GO:0005737">
    <property type="term" value="C:cytoplasm"/>
    <property type="evidence" value="ECO:0007669"/>
    <property type="project" value="TreeGrafter"/>
</dbReference>
<name>A0A1C7Z796_PSESX</name>